<keyword evidence="1" id="KW-1133">Transmembrane helix</keyword>
<evidence type="ECO:0000256" key="1">
    <source>
        <dbReference type="SAM" id="Phobius"/>
    </source>
</evidence>
<keyword evidence="1" id="KW-0812">Transmembrane</keyword>
<sequence>MIAVKIALSIICLIIMAFCIRLSGELIIKKVFIKFSSIVSVVKVTPKVIKYIINEWYKYFTGLRKDYKSCLNKGILFFKKDYLNVLIAFSISGYFFLILLKDIANTYNYRNHIMDNWINLVIIITSLIFFTCMLIKYFRRDNVIDYIVRIIAIYLILLLIGMIAILVFVNLNRTKIELYSIPISLSVFIVISVAGIYFSTIFFKSKILMLVFTITIYIFIICCSGIIFGMFYCIFYGIDSREIIALSKSGQRCMVLIKCIRISIGYFYSYPDSKVLGFVSVFQYFLGKFLDAFMLGYILYKFTDDRKGLITNK</sequence>
<dbReference type="EMBL" id="JBJHZX010000002">
    <property type="protein sequence ID" value="MFL0194407.1"/>
    <property type="molecule type" value="Genomic_DNA"/>
</dbReference>
<reference evidence="2 3" key="1">
    <citation type="submission" date="2024-11" db="EMBL/GenBank/DDBJ databases">
        <authorList>
            <person name="Heng Y.C."/>
            <person name="Lim A.C.H."/>
            <person name="Lee J.K.Y."/>
            <person name="Kittelmann S."/>
        </authorList>
    </citation>
    <scope>NUCLEOTIDE SEQUENCE [LARGE SCALE GENOMIC DNA]</scope>
    <source>
        <strain evidence="2 3">WILCCON 0269</strain>
    </source>
</reference>
<feature type="transmembrane region" description="Helical" evidence="1">
    <location>
        <begin position="82"/>
        <end position="100"/>
    </location>
</feature>
<organism evidence="2 3">
    <name type="scientific">Candidatus Clostridium eludens</name>
    <dbReference type="NCBI Taxonomy" id="3381663"/>
    <lineage>
        <taxon>Bacteria</taxon>
        <taxon>Bacillati</taxon>
        <taxon>Bacillota</taxon>
        <taxon>Clostridia</taxon>
        <taxon>Eubacteriales</taxon>
        <taxon>Clostridiaceae</taxon>
        <taxon>Clostridium</taxon>
    </lineage>
</organism>
<feature type="transmembrane region" description="Helical" evidence="1">
    <location>
        <begin position="120"/>
        <end position="138"/>
    </location>
</feature>
<dbReference type="Proteomes" id="UP001623660">
    <property type="component" value="Unassembled WGS sequence"/>
</dbReference>
<protein>
    <submittedName>
        <fullName evidence="2">Uncharacterized protein</fullName>
    </submittedName>
</protein>
<comment type="caution">
    <text evidence="2">The sequence shown here is derived from an EMBL/GenBank/DDBJ whole genome shotgun (WGS) entry which is preliminary data.</text>
</comment>
<dbReference type="RefSeq" id="WP_406790527.1">
    <property type="nucleotide sequence ID" value="NZ_JBJHZX010000002.1"/>
</dbReference>
<evidence type="ECO:0000313" key="3">
    <source>
        <dbReference type="Proteomes" id="UP001623660"/>
    </source>
</evidence>
<feature type="transmembrane region" description="Helical" evidence="1">
    <location>
        <begin position="6"/>
        <end position="28"/>
    </location>
</feature>
<feature type="transmembrane region" description="Helical" evidence="1">
    <location>
        <begin position="275"/>
        <end position="300"/>
    </location>
</feature>
<gene>
    <name evidence="2" type="ORF">ACJDU8_02285</name>
</gene>
<accession>A0ABW8SEF3</accession>
<proteinExistence type="predicted"/>
<feature type="transmembrane region" description="Helical" evidence="1">
    <location>
        <begin position="210"/>
        <end position="238"/>
    </location>
</feature>
<keyword evidence="3" id="KW-1185">Reference proteome</keyword>
<evidence type="ECO:0000313" key="2">
    <source>
        <dbReference type="EMBL" id="MFL0194407.1"/>
    </source>
</evidence>
<feature type="transmembrane region" description="Helical" evidence="1">
    <location>
        <begin position="181"/>
        <end position="203"/>
    </location>
</feature>
<feature type="transmembrane region" description="Helical" evidence="1">
    <location>
        <begin position="150"/>
        <end position="169"/>
    </location>
</feature>
<keyword evidence="1" id="KW-0472">Membrane</keyword>
<name>A0ABW8SEF3_9CLOT</name>